<protein>
    <recommendedName>
        <fullName evidence="10">Periplasmic mercury ion-binding protein</fullName>
    </recommendedName>
</protein>
<keyword evidence="6 11" id="KW-0732">Signal</keyword>
<evidence type="ECO:0000256" key="10">
    <source>
        <dbReference type="RuleBase" id="RU361212"/>
    </source>
</evidence>
<dbReference type="SUPFAM" id="SSF55008">
    <property type="entry name" value="HMA, heavy metal-associated domain"/>
    <property type="match status" value="1"/>
</dbReference>
<comment type="subunit">
    <text evidence="3">Monomer.</text>
</comment>
<sequence>MKKILITSLFLISSTATLAKDVTLALEVPSMNCATCPITVKKALERVEGVMKVDVTFENKLAVVKFDDEVTNPDVLTKATENAGFPSRVKS</sequence>
<comment type="function">
    <text evidence="9 10">Involved in mercury resistance. Acts as a mercury scavenger that specifically binds to a mercuric ion in the periplasm and probably passes it to the cytoplasmic mercuric reductase MerA via the mercuric transport protein MerT.</text>
</comment>
<dbReference type="PRINTS" id="PR00946">
    <property type="entry name" value="HGSCAVENGER"/>
</dbReference>
<dbReference type="GO" id="GO:0042597">
    <property type="term" value="C:periplasmic space"/>
    <property type="evidence" value="ECO:0007669"/>
    <property type="project" value="UniProtKB-SubCell"/>
</dbReference>
<dbReference type="EMBL" id="JAAAWN010000023">
    <property type="protein sequence ID" value="NDV92510.1"/>
    <property type="molecule type" value="Genomic_DNA"/>
</dbReference>
<evidence type="ECO:0000256" key="11">
    <source>
        <dbReference type="SAM" id="SignalP"/>
    </source>
</evidence>
<keyword evidence="5 10" id="KW-0479">Metal-binding</keyword>
<accession>A0A7X5LN92</accession>
<evidence type="ECO:0000256" key="2">
    <source>
        <dbReference type="ARBA" id="ARBA00005938"/>
    </source>
</evidence>
<keyword evidence="14" id="KW-1185">Reference proteome</keyword>
<dbReference type="GO" id="GO:0045340">
    <property type="term" value="F:mercury ion binding"/>
    <property type="evidence" value="ECO:0007669"/>
    <property type="project" value="UniProtKB-UniRule"/>
</dbReference>
<dbReference type="Gene3D" id="3.30.70.100">
    <property type="match status" value="1"/>
</dbReference>
<evidence type="ECO:0000256" key="7">
    <source>
        <dbReference type="ARBA" id="ARBA00022764"/>
    </source>
</evidence>
<keyword evidence="7 10" id="KW-0574">Periplasm</keyword>
<feature type="signal peptide" evidence="11">
    <location>
        <begin position="1"/>
        <end position="19"/>
    </location>
</feature>
<dbReference type="InterPro" id="IPR006121">
    <property type="entry name" value="HMA_dom"/>
</dbReference>
<dbReference type="InterPro" id="IPR011795">
    <property type="entry name" value="MerP"/>
</dbReference>
<evidence type="ECO:0000256" key="5">
    <source>
        <dbReference type="ARBA" id="ARBA00022723"/>
    </source>
</evidence>
<reference evidence="13 14" key="1">
    <citation type="submission" date="2020-01" db="EMBL/GenBank/DDBJ databases">
        <authorList>
            <person name="Chen J."/>
            <person name="Zhu S."/>
            <person name="Yang J."/>
        </authorList>
    </citation>
    <scope>NUCLEOTIDE SEQUENCE [LARGE SCALE GENOMIC DNA]</scope>
    <source>
        <strain evidence="13 14">345S023</strain>
    </source>
</reference>
<name>A0A7X5LN92_9ALTE</name>
<dbReference type="Pfam" id="PF00403">
    <property type="entry name" value="HMA"/>
    <property type="match status" value="1"/>
</dbReference>
<evidence type="ECO:0000256" key="4">
    <source>
        <dbReference type="ARBA" id="ARBA00022466"/>
    </source>
</evidence>
<evidence type="ECO:0000256" key="8">
    <source>
        <dbReference type="ARBA" id="ARBA00022914"/>
    </source>
</evidence>
<evidence type="ECO:0000256" key="9">
    <source>
        <dbReference type="ARBA" id="ARBA00045344"/>
    </source>
</evidence>
<feature type="chain" id="PRO_5030853566" description="Periplasmic mercury ion-binding protein" evidence="11">
    <location>
        <begin position="20"/>
        <end position="91"/>
    </location>
</feature>
<keyword evidence="8 10" id="KW-0476">Mercury</keyword>
<dbReference type="Proteomes" id="UP000470213">
    <property type="component" value="Unassembled WGS sequence"/>
</dbReference>
<comment type="subcellular location">
    <subcellularLocation>
        <location evidence="1 10">Periplasm</location>
    </subcellularLocation>
</comment>
<feature type="domain" description="HMA" evidence="12">
    <location>
        <begin position="22"/>
        <end position="88"/>
    </location>
</feature>
<proteinExistence type="inferred from homology"/>
<dbReference type="InterPro" id="IPR017969">
    <property type="entry name" value="Heavy-metal-associated_CS"/>
</dbReference>
<dbReference type="GO" id="GO:0015097">
    <property type="term" value="F:mercury ion transmembrane transporter activity"/>
    <property type="evidence" value="ECO:0007669"/>
    <property type="project" value="UniProtKB-UniRule"/>
</dbReference>
<organism evidence="13 14">
    <name type="scientific">Alteromonas profundi</name>
    <dbReference type="NCBI Taxonomy" id="2696062"/>
    <lineage>
        <taxon>Bacteria</taxon>
        <taxon>Pseudomonadati</taxon>
        <taxon>Pseudomonadota</taxon>
        <taxon>Gammaproteobacteria</taxon>
        <taxon>Alteromonadales</taxon>
        <taxon>Alteromonadaceae</taxon>
        <taxon>Alteromonas/Salinimonas group</taxon>
        <taxon>Alteromonas</taxon>
    </lineage>
</organism>
<evidence type="ECO:0000256" key="1">
    <source>
        <dbReference type="ARBA" id="ARBA00004418"/>
    </source>
</evidence>
<dbReference type="NCBIfam" id="TIGR02052">
    <property type="entry name" value="MerP"/>
    <property type="match status" value="1"/>
</dbReference>
<dbReference type="PROSITE" id="PS50846">
    <property type="entry name" value="HMA_2"/>
    <property type="match status" value="1"/>
</dbReference>
<evidence type="ECO:0000256" key="6">
    <source>
        <dbReference type="ARBA" id="ARBA00022729"/>
    </source>
</evidence>
<gene>
    <name evidence="10 13" type="primary">merP</name>
    <name evidence="13" type="ORF">GTH32_15135</name>
</gene>
<dbReference type="InterPro" id="IPR036163">
    <property type="entry name" value="HMA_dom_sf"/>
</dbReference>
<dbReference type="PROSITE" id="PS01047">
    <property type="entry name" value="HMA_1"/>
    <property type="match status" value="1"/>
</dbReference>
<dbReference type="FunFam" id="3.30.70.100:FF:000001">
    <property type="entry name" value="ATPase copper transporting beta"/>
    <property type="match status" value="1"/>
</dbReference>
<comment type="similarity">
    <text evidence="2">Belongs to the MerP family.</text>
</comment>
<comment type="caution">
    <text evidence="13">The sequence shown here is derived from an EMBL/GenBank/DDBJ whole genome shotgun (WGS) entry which is preliminary data.</text>
</comment>
<dbReference type="CDD" id="cd00371">
    <property type="entry name" value="HMA"/>
    <property type="match status" value="1"/>
</dbReference>
<evidence type="ECO:0000313" key="13">
    <source>
        <dbReference type="EMBL" id="NDV92510.1"/>
    </source>
</evidence>
<evidence type="ECO:0000256" key="3">
    <source>
        <dbReference type="ARBA" id="ARBA00011245"/>
    </source>
</evidence>
<evidence type="ECO:0000259" key="12">
    <source>
        <dbReference type="PROSITE" id="PS50846"/>
    </source>
</evidence>
<keyword evidence="4 10" id="KW-0475">Mercuric resistance</keyword>
<dbReference type="AlphaFoldDB" id="A0A7X5LN92"/>
<dbReference type="InterPro" id="IPR001802">
    <property type="entry name" value="MerP/CopZ"/>
</dbReference>
<dbReference type="RefSeq" id="WP_163087285.1">
    <property type="nucleotide sequence ID" value="NZ_JAAAWN010000023.1"/>
</dbReference>
<evidence type="ECO:0000313" key="14">
    <source>
        <dbReference type="Proteomes" id="UP000470213"/>
    </source>
</evidence>